<organism evidence="3 4">
    <name type="scientific">Marasmiellus scandens</name>
    <dbReference type="NCBI Taxonomy" id="2682957"/>
    <lineage>
        <taxon>Eukaryota</taxon>
        <taxon>Fungi</taxon>
        <taxon>Dikarya</taxon>
        <taxon>Basidiomycota</taxon>
        <taxon>Agaricomycotina</taxon>
        <taxon>Agaricomycetes</taxon>
        <taxon>Agaricomycetidae</taxon>
        <taxon>Agaricales</taxon>
        <taxon>Marasmiineae</taxon>
        <taxon>Omphalotaceae</taxon>
        <taxon>Marasmiellus</taxon>
    </lineage>
</organism>
<comment type="caution">
    <text evidence="3">The sequence shown here is derived from an EMBL/GenBank/DDBJ whole genome shotgun (WGS) entry which is preliminary data.</text>
</comment>
<reference evidence="3 4" key="1">
    <citation type="submission" date="2024-01" db="EMBL/GenBank/DDBJ databases">
        <title>A draft genome for the cacao thread blight pathogen Marasmiellus scandens.</title>
        <authorList>
            <person name="Baruah I.K."/>
            <person name="Leung J."/>
            <person name="Bukari Y."/>
            <person name="Amoako-Attah I."/>
            <person name="Meinhardt L.W."/>
            <person name="Bailey B.A."/>
            <person name="Cohen S.P."/>
        </authorList>
    </citation>
    <scope>NUCLEOTIDE SEQUENCE [LARGE SCALE GENOMIC DNA]</scope>
    <source>
        <strain evidence="3 4">GH-19</strain>
    </source>
</reference>
<dbReference type="EMBL" id="JBANRG010000012">
    <property type="protein sequence ID" value="KAK7461825.1"/>
    <property type="molecule type" value="Genomic_DNA"/>
</dbReference>
<evidence type="ECO:0000313" key="4">
    <source>
        <dbReference type="Proteomes" id="UP001498398"/>
    </source>
</evidence>
<evidence type="ECO:0000256" key="2">
    <source>
        <dbReference type="SAM" id="SignalP"/>
    </source>
</evidence>
<feature type="region of interest" description="Disordered" evidence="1">
    <location>
        <begin position="115"/>
        <end position="209"/>
    </location>
</feature>
<feature type="compositionally biased region" description="Low complexity" evidence="1">
    <location>
        <begin position="175"/>
        <end position="184"/>
    </location>
</feature>
<feature type="compositionally biased region" description="Low complexity" evidence="1">
    <location>
        <begin position="136"/>
        <end position="167"/>
    </location>
</feature>
<feature type="compositionally biased region" description="Gly residues" evidence="1">
    <location>
        <begin position="198"/>
        <end position="207"/>
    </location>
</feature>
<gene>
    <name evidence="3" type="ORF">VKT23_008256</name>
</gene>
<feature type="chain" id="PRO_5045869706" description="Extracellular membrane protein CFEM domain-containing protein" evidence="2">
    <location>
        <begin position="20"/>
        <end position="230"/>
    </location>
</feature>
<feature type="signal peptide" evidence="2">
    <location>
        <begin position="1"/>
        <end position="19"/>
    </location>
</feature>
<dbReference type="Proteomes" id="UP001498398">
    <property type="component" value="Unassembled WGS sequence"/>
</dbReference>
<protein>
    <recommendedName>
        <fullName evidence="5">Extracellular membrane protein CFEM domain-containing protein</fullName>
    </recommendedName>
</protein>
<evidence type="ECO:0000313" key="3">
    <source>
        <dbReference type="EMBL" id="KAK7461825.1"/>
    </source>
</evidence>
<evidence type="ECO:0000256" key="1">
    <source>
        <dbReference type="SAM" id="MobiDB-lite"/>
    </source>
</evidence>
<keyword evidence="2" id="KW-0732">Signal</keyword>
<proteinExistence type="predicted"/>
<feature type="compositionally biased region" description="Gly residues" evidence="1">
    <location>
        <begin position="118"/>
        <end position="128"/>
    </location>
</feature>
<name>A0ABR1JMC5_9AGAR</name>
<evidence type="ECO:0008006" key="5">
    <source>
        <dbReference type="Google" id="ProtNLM"/>
    </source>
</evidence>
<accession>A0ABR1JMC5</accession>
<sequence length="230" mass="22172">MRTISAPALALVFASLASAATLSIRQNPSARTLKHLLVRQSDSSTLDPSELPPQCQSLCTSAVSILNECTSGVACGCSSSDLSDLETCFNCLGNAAPGLQDSLDSSLNDYETACQAGGSTGSSSGTGSGSFSDSNDTPTGSGSSPAPTSSSSRGGSSSTGTGSSSSSDDSDSDSDSTSSSSGTGSKSGSGTSGSNSGSSGGGLGTGGAMSNSVNMFGLTLVAVFGGMLVL</sequence>
<keyword evidence="4" id="KW-1185">Reference proteome</keyword>